<evidence type="ECO:0000259" key="3">
    <source>
        <dbReference type="Pfam" id="PF13283"/>
    </source>
</evidence>
<proteinExistence type="predicted"/>
<dbReference type="InterPro" id="IPR011990">
    <property type="entry name" value="TPR-like_helical_dom_sf"/>
</dbReference>
<evidence type="ECO:0000256" key="1">
    <source>
        <dbReference type="PROSITE-ProRule" id="PRU00339"/>
    </source>
</evidence>
<feature type="compositionally biased region" description="Pro residues" evidence="2">
    <location>
        <begin position="127"/>
        <end position="136"/>
    </location>
</feature>
<feature type="region of interest" description="Disordered" evidence="2">
    <location>
        <begin position="62"/>
        <end position="85"/>
    </location>
</feature>
<comment type="caution">
    <text evidence="4">The sequence shown here is derived from an EMBL/GenBank/DDBJ whole genome shotgun (WGS) entry which is preliminary data.</text>
</comment>
<dbReference type="RefSeq" id="WP_099475310.1">
    <property type="nucleotide sequence ID" value="NZ_CP041025.1"/>
</dbReference>
<feature type="domain" description="Bacteriophage N4 adsorption protein A C-terminal" evidence="3">
    <location>
        <begin position="290"/>
        <end position="444"/>
    </location>
</feature>
<feature type="region of interest" description="Disordered" evidence="2">
    <location>
        <begin position="118"/>
        <end position="141"/>
    </location>
</feature>
<dbReference type="Gene3D" id="1.25.40.10">
    <property type="entry name" value="Tetratricopeptide repeat domain"/>
    <property type="match status" value="1"/>
</dbReference>
<evidence type="ECO:0000313" key="5">
    <source>
        <dbReference type="Proteomes" id="UP000229730"/>
    </source>
</evidence>
<dbReference type="InParanoid" id="A0A2G4YM93"/>
<dbReference type="OrthoDB" id="7399085at2"/>
<dbReference type="SUPFAM" id="SSF48452">
    <property type="entry name" value="TPR-like"/>
    <property type="match status" value="1"/>
</dbReference>
<sequence>MTTRVKFLSLIDFCVTVLIALTFLFLHSSYAREEYAYFTGYPAWEMTARHTPQPLFPHMATPITPPPRQQMRSPARSRTDPRHTTPRPMLYLAALREDYAETFTATTPPVKVKVTKTPPTRVETAPAAPPDHPSPPRSKRTAAQLGYLAYAREDYYQAMTYFKLAIRDAPDNRHLILQSAYAAKKLGRNTEAIHGFRRAIELSSPQPAPFPLRREVEQLQNRFDIDGYWIYRDESNARPRNIGADLTQSLTGIEVSYQPPGIGYRNGRRFQVYGRLLAGMVQDSLRLNDKSYQAGLGLRYKPLTRHNLVLSAERLIKVGDFTRHDWMLRAGYSRDHGTDYREDVSRWLSYSLYLDAALIRPADPDMFLTAQADGGYNMKLGPGLVLRPHLLALATWQKDRYRTASLIEAGPGASLRFYFNDTPYQAYRSYVTLTAEYRIKIAGNSIGGSGPVIGIGAHF</sequence>
<gene>
    <name evidence="4" type="ORF">CRD36_17820</name>
</gene>
<dbReference type="Proteomes" id="UP000229730">
    <property type="component" value="Unassembled WGS sequence"/>
</dbReference>
<evidence type="ECO:0000313" key="4">
    <source>
        <dbReference type="EMBL" id="PHZ83417.1"/>
    </source>
</evidence>
<dbReference type="InterPro" id="IPR019734">
    <property type="entry name" value="TPR_rpt"/>
</dbReference>
<dbReference type="PROSITE" id="PS50005">
    <property type="entry name" value="TPR"/>
    <property type="match status" value="1"/>
</dbReference>
<organism evidence="4 5">
    <name type="scientific">Paremcibacter congregatus</name>
    <dbReference type="NCBI Taxonomy" id="2043170"/>
    <lineage>
        <taxon>Bacteria</taxon>
        <taxon>Pseudomonadati</taxon>
        <taxon>Pseudomonadota</taxon>
        <taxon>Alphaproteobacteria</taxon>
        <taxon>Emcibacterales</taxon>
        <taxon>Emcibacteraceae</taxon>
        <taxon>Paremcibacter</taxon>
    </lineage>
</organism>
<reference evidence="4 5" key="1">
    <citation type="submission" date="2017-10" db="EMBL/GenBank/DDBJ databases">
        <title>Frigbacter circumglobatus gen. nov. sp. nov., isolated from sediment cultured in situ.</title>
        <authorList>
            <person name="Zhao Z."/>
        </authorList>
    </citation>
    <scope>NUCLEOTIDE SEQUENCE [LARGE SCALE GENOMIC DNA]</scope>
    <source>
        <strain evidence="4 5">ZYL</strain>
    </source>
</reference>
<dbReference type="EMBL" id="PDEM01000033">
    <property type="protein sequence ID" value="PHZ83417.1"/>
    <property type="molecule type" value="Genomic_DNA"/>
</dbReference>
<keyword evidence="1" id="KW-0802">TPR repeat</keyword>
<feature type="repeat" description="TPR" evidence="1">
    <location>
        <begin position="139"/>
        <end position="172"/>
    </location>
</feature>
<keyword evidence="5" id="KW-1185">Reference proteome</keyword>
<name>A0A2G4YM93_9PROT</name>
<accession>A0A2G4YM93</accession>
<evidence type="ECO:0000256" key="2">
    <source>
        <dbReference type="SAM" id="MobiDB-lite"/>
    </source>
</evidence>
<protein>
    <recommendedName>
        <fullName evidence="3">Bacteriophage N4 adsorption protein A C-terminal domain-containing protein</fullName>
    </recommendedName>
</protein>
<dbReference type="Pfam" id="PF13283">
    <property type="entry name" value="NfrA_C"/>
    <property type="match status" value="1"/>
</dbReference>
<dbReference type="AlphaFoldDB" id="A0A2G4YM93"/>
<dbReference type="InterPro" id="IPR025137">
    <property type="entry name" value="NfrA_C"/>
</dbReference>